<organism evidence="1 2">
    <name type="scientific">Barnesiella viscericola DSM 18177</name>
    <dbReference type="NCBI Taxonomy" id="880074"/>
    <lineage>
        <taxon>Bacteria</taxon>
        <taxon>Pseudomonadati</taxon>
        <taxon>Bacteroidota</taxon>
        <taxon>Bacteroidia</taxon>
        <taxon>Bacteroidales</taxon>
        <taxon>Barnesiellaceae</taxon>
        <taxon>Barnesiella</taxon>
    </lineage>
</organism>
<sequence>MVKDSALARFETGSVDGQPLLAGSNLTREVNAAHRVIPRIAGEKRVSCLARDPIGFGNDGRERIGRLVEKSHLAEPLAIVGLAECRKGEVDAVAAGYDGYSTDSRGISIVLAAHTTGKVPGTVGHHRVVVRLVGPGQFQRHHQSPTGIAEAALQRQPDSLGEEAGLHVRVANVDHRDDAGNRVCTTLQRIHLGKERRPVGPIEFNHVLLLVQEGRHRHGIARQLRVKETRHTGNAAKKQYYEST</sequence>
<reference evidence="1 2" key="1">
    <citation type="submission" date="2013-12" db="EMBL/GenBank/DDBJ databases">
        <authorList>
            <consortium name="DOE Joint Genome Institute"/>
            <person name="Eisen J."/>
            <person name="Huntemann M."/>
            <person name="Han J."/>
            <person name="Chen A."/>
            <person name="Kyrpides N."/>
            <person name="Mavromatis K."/>
            <person name="Markowitz V."/>
            <person name="Palaniappan K."/>
            <person name="Ivanova N."/>
            <person name="Schaumberg A."/>
            <person name="Pati A."/>
            <person name="Liolios K."/>
            <person name="Nordberg H.P."/>
            <person name="Cantor M.N."/>
            <person name="Hua S.X."/>
            <person name="Woyke T."/>
        </authorList>
    </citation>
    <scope>NUCLEOTIDE SEQUENCE [LARGE SCALE GENOMIC DNA]</scope>
    <source>
        <strain evidence="2">DSM 18177</strain>
    </source>
</reference>
<dbReference type="HOGENOM" id="CLU_1136312_0_0_10"/>
<dbReference type="AlphaFoldDB" id="W0EXE7"/>
<evidence type="ECO:0000313" key="1">
    <source>
        <dbReference type="EMBL" id="AHF13874.1"/>
    </source>
</evidence>
<evidence type="ECO:0000313" key="2">
    <source>
        <dbReference type="Proteomes" id="UP000018901"/>
    </source>
</evidence>
<dbReference type="KEGG" id="bvs:BARVI_08920"/>
<accession>W0EXE7</accession>
<keyword evidence="2" id="KW-1185">Reference proteome</keyword>
<gene>
    <name evidence="1" type="ORF">BARVI_08920</name>
</gene>
<protein>
    <submittedName>
        <fullName evidence="1">Uncharacterized protein</fullName>
    </submittedName>
</protein>
<dbReference type="Proteomes" id="UP000018901">
    <property type="component" value="Chromosome"/>
</dbReference>
<name>W0EXE7_9BACT</name>
<dbReference type="EMBL" id="CP007034">
    <property type="protein sequence ID" value="AHF13874.1"/>
    <property type="molecule type" value="Genomic_DNA"/>
</dbReference>
<proteinExistence type="predicted"/>